<reference evidence="2 3" key="1">
    <citation type="submission" date="2024-02" db="EMBL/GenBank/DDBJ databases">
        <title>De novo assembly and annotation of 12 fungi associated with fruit tree decline syndrome in Ontario, Canada.</title>
        <authorList>
            <person name="Sulman M."/>
            <person name="Ellouze W."/>
            <person name="Ilyukhin E."/>
        </authorList>
    </citation>
    <scope>NUCLEOTIDE SEQUENCE [LARGE SCALE GENOMIC DNA]</scope>
    <source>
        <strain evidence="2 3">M97-236</strain>
    </source>
</reference>
<dbReference type="Proteomes" id="UP001521222">
    <property type="component" value="Unassembled WGS sequence"/>
</dbReference>
<dbReference type="EMBL" id="JAKIXB020000049">
    <property type="protein sequence ID" value="KAL1592144.1"/>
    <property type="molecule type" value="Genomic_DNA"/>
</dbReference>
<comment type="caution">
    <text evidence="2">The sequence shown here is derived from an EMBL/GenBank/DDBJ whole genome shotgun (WGS) entry which is preliminary data.</text>
</comment>
<keyword evidence="1" id="KW-1133">Transmembrane helix</keyword>
<proteinExistence type="predicted"/>
<evidence type="ECO:0000313" key="3">
    <source>
        <dbReference type="Proteomes" id="UP001521222"/>
    </source>
</evidence>
<name>A0ABR3QJ13_9PLEO</name>
<organism evidence="2 3">
    <name type="scientific">Nothophoma quercina</name>
    <dbReference type="NCBI Taxonomy" id="749835"/>
    <lineage>
        <taxon>Eukaryota</taxon>
        <taxon>Fungi</taxon>
        <taxon>Dikarya</taxon>
        <taxon>Ascomycota</taxon>
        <taxon>Pezizomycotina</taxon>
        <taxon>Dothideomycetes</taxon>
        <taxon>Pleosporomycetidae</taxon>
        <taxon>Pleosporales</taxon>
        <taxon>Pleosporineae</taxon>
        <taxon>Didymellaceae</taxon>
        <taxon>Nothophoma</taxon>
    </lineage>
</organism>
<evidence type="ECO:0000256" key="1">
    <source>
        <dbReference type="SAM" id="Phobius"/>
    </source>
</evidence>
<keyword evidence="1" id="KW-0812">Transmembrane</keyword>
<feature type="transmembrane region" description="Helical" evidence="1">
    <location>
        <begin position="26"/>
        <end position="45"/>
    </location>
</feature>
<gene>
    <name evidence="2" type="ORF">SLS59_009912</name>
</gene>
<keyword evidence="3" id="KW-1185">Reference proteome</keyword>
<accession>A0ABR3QJ13</accession>
<evidence type="ECO:0000313" key="2">
    <source>
        <dbReference type="EMBL" id="KAL1592144.1"/>
    </source>
</evidence>
<sequence>MSSQQPLSDDYYHKQRRSLLRKKTRAGWGVGISSAMTAGGLYYMAAPAAVSAYGYHKSGGNLDDLEQIMAQRGIKPRSRDRLASFLIGTTEKAMISALTLGHSEALFLDGCTGQSFTEMNLHVEDHSASSGFNEVMNTPVDAAKQSMGYTEGDAFDPTVFAVVGGTAAAMEIATAKVGDAAANRRNQYQAGESQQAALQRMGVRR</sequence>
<protein>
    <submittedName>
        <fullName evidence="2">Uncharacterized protein</fullName>
    </submittedName>
</protein>
<keyword evidence="1" id="KW-0472">Membrane</keyword>